<dbReference type="EC" id="3.1.4.-" evidence="2"/>
<evidence type="ECO:0000259" key="3">
    <source>
        <dbReference type="Pfam" id="PF12850"/>
    </source>
</evidence>
<evidence type="ECO:0000313" key="4">
    <source>
        <dbReference type="EMBL" id="QBD77903.1"/>
    </source>
</evidence>
<dbReference type="PIRSF" id="PIRSF000883">
    <property type="entry name" value="Pesterase_MJ0912"/>
    <property type="match status" value="1"/>
</dbReference>
<dbReference type="Proteomes" id="UP000290365">
    <property type="component" value="Chromosome"/>
</dbReference>
<dbReference type="GO" id="GO:0046872">
    <property type="term" value="F:metal ion binding"/>
    <property type="evidence" value="ECO:0007669"/>
    <property type="project" value="UniProtKB-KW"/>
</dbReference>
<gene>
    <name evidence="4" type="ORF">EPA93_18645</name>
</gene>
<dbReference type="InterPro" id="IPR024654">
    <property type="entry name" value="Calcineurin-like_PHP_lpxH"/>
</dbReference>
<dbReference type="NCBIfam" id="TIGR00040">
    <property type="entry name" value="yfcE"/>
    <property type="match status" value="1"/>
</dbReference>
<dbReference type="InterPro" id="IPR050126">
    <property type="entry name" value="Ap4A_hydrolase"/>
</dbReference>
<dbReference type="InterPro" id="IPR011152">
    <property type="entry name" value="Pesterase_MJ0912"/>
</dbReference>
<dbReference type="InterPro" id="IPR000979">
    <property type="entry name" value="Phosphodiesterase_MJ0936/Vps29"/>
</dbReference>
<comment type="cofactor">
    <cofactor evidence="2">
        <name>a divalent metal cation</name>
        <dbReference type="ChEBI" id="CHEBI:60240"/>
    </cofactor>
</comment>
<proteinExistence type="inferred from homology"/>
<dbReference type="RefSeq" id="WP_129888956.1">
    <property type="nucleotide sequence ID" value="NZ_CP035758.1"/>
</dbReference>
<keyword evidence="2" id="KW-0479">Metal-binding</keyword>
<dbReference type="AlphaFoldDB" id="A0A4P6JRH4"/>
<reference evidence="4 5" key="1">
    <citation type="submission" date="2019-01" db="EMBL/GenBank/DDBJ databases">
        <title>Ktedonosporobacter rubrisoli SCAWS-G2.</title>
        <authorList>
            <person name="Huang Y."/>
            <person name="Yan B."/>
        </authorList>
    </citation>
    <scope>NUCLEOTIDE SEQUENCE [LARGE SCALE GENOMIC DNA]</scope>
    <source>
        <strain evidence="4 5">SCAWS-G2</strain>
    </source>
</reference>
<dbReference type="SUPFAM" id="SSF56300">
    <property type="entry name" value="Metallo-dependent phosphatases"/>
    <property type="match status" value="1"/>
</dbReference>
<dbReference type="PANTHER" id="PTHR42850">
    <property type="entry name" value="METALLOPHOSPHOESTERASE"/>
    <property type="match status" value="1"/>
</dbReference>
<dbReference type="Pfam" id="PF12850">
    <property type="entry name" value="Metallophos_2"/>
    <property type="match status" value="1"/>
</dbReference>
<dbReference type="Gene3D" id="3.60.21.10">
    <property type="match status" value="1"/>
</dbReference>
<name>A0A4P6JRH4_KTERU</name>
<dbReference type="EMBL" id="CP035758">
    <property type="protein sequence ID" value="QBD77903.1"/>
    <property type="molecule type" value="Genomic_DNA"/>
</dbReference>
<dbReference type="InterPro" id="IPR029052">
    <property type="entry name" value="Metallo-depent_PP-like"/>
</dbReference>
<accession>A0A4P6JRH4</accession>
<dbReference type="OrthoDB" id="9813918at2"/>
<dbReference type="PANTHER" id="PTHR42850:SF2">
    <property type="entry name" value="BLL5683 PROTEIN"/>
    <property type="match status" value="1"/>
</dbReference>
<sequence>MRIALISDIHGNLVALEAVLADIARERVEQIVCLGDVAGTGPQPREVIEKLRALQIPIVMGNVDAWLIEPQLSADADEDTRKIEEIDLWCAQQLSQDERAYLRSFLPTIQLDLLGTKLLCCHGSPQSNLERIDAETPVEELRRMLASYSTEVLAAGHTHVQLLRRHEDMILCNPGSVGLAYSYSPSLQSIYNPAWGEYAIISANAEYVGIELRRVPFDVEAFVKAMLSSGMPHAQWCAADWKA</sequence>
<keyword evidence="5" id="KW-1185">Reference proteome</keyword>
<protein>
    <recommendedName>
        <fullName evidence="2">Phosphoesterase</fullName>
        <ecNumber evidence="2">3.1.4.-</ecNumber>
    </recommendedName>
</protein>
<comment type="similarity">
    <text evidence="1 2">Belongs to the metallophosphoesterase superfamily. YfcE family.</text>
</comment>
<organism evidence="4 5">
    <name type="scientific">Ktedonosporobacter rubrisoli</name>
    <dbReference type="NCBI Taxonomy" id="2509675"/>
    <lineage>
        <taxon>Bacteria</taxon>
        <taxon>Bacillati</taxon>
        <taxon>Chloroflexota</taxon>
        <taxon>Ktedonobacteria</taxon>
        <taxon>Ktedonobacterales</taxon>
        <taxon>Ktedonosporobacteraceae</taxon>
        <taxon>Ktedonosporobacter</taxon>
    </lineage>
</organism>
<dbReference type="KEGG" id="kbs:EPA93_18645"/>
<feature type="domain" description="Calcineurin-like phosphoesterase" evidence="3">
    <location>
        <begin position="1"/>
        <end position="181"/>
    </location>
</feature>
<dbReference type="GO" id="GO:0005737">
    <property type="term" value="C:cytoplasm"/>
    <property type="evidence" value="ECO:0007669"/>
    <property type="project" value="TreeGrafter"/>
</dbReference>
<evidence type="ECO:0000313" key="5">
    <source>
        <dbReference type="Proteomes" id="UP000290365"/>
    </source>
</evidence>
<evidence type="ECO:0000256" key="1">
    <source>
        <dbReference type="ARBA" id="ARBA00008950"/>
    </source>
</evidence>
<evidence type="ECO:0000256" key="2">
    <source>
        <dbReference type="RuleBase" id="RU362039"/>
    </source>
</evidence>
<dbReference type="GO" id="GO:0016791">
    <property type="term" value="F:phosphatase activity"/>
    <property type="evidence" value="ECO:0007669"/>
    <property type="project" value="TreeGrafter"/>
</dbReference>